<organism evidence="1 2">
    <name type="scientific">Vespula germanica</name>
    <name type="common">German yellow jacket</name>
    <name type="synonym">Paravespula germanica</name>
    <dbReference type="NCBI Taxonomy" id="30212"/>
    <lineage>
        <taxon>Eukaryota</taxon>
        <taxon>Metazoa</taxon>
        <taxon>Ecdysozoa</taxon>
        <taxon>Arthropoda</taxon>
        <taxon>Hexapoda</taxon>
        <taxon>Insecta</taxon>
        <taxon>Pterygota</taxon>
        <taxon>Neoptera</taxon>
        <taxon>Endopterygota</taxon>
        <taxon>Hymenoptera</taxon>
        <taxon>Apocrita</taxon>
        <taxon>Aculeata</taxon>
        <taxon>Vespoidea</taxon>
        <taxon>Vespidae</taxon>
        <taxon>Vespinae</taxon>
        <taxon>Vespula</taxon>
    </lineage>
</organism>
<name>A0A834JW78_VESGE</name>
<dbReference type="Proteomes" id="UP000617340">
    <property type="component" value="Unassembled WGS sequence"/>
</dbReference>
<reference evidence="1" key="1">
    <citation type="journal article" date="2020" name="G3 (Bethesda)">
        <title>High-Quality Assemblies for Three Invasive Social Wasps from the &lt;i&gt;Vespula&lt;/i&gt; Genus.</title>
        <authorList>
            <person name="Harrop T.W.R."/>
            <person name="Guhlin J."/>
            <person name="McLaughlin G.M."/>
            <person name="Permina E."/>
            <person name="Stockwell P."/>
            <person name="Gilligan J."/>
            <person name="Le Lec M.F."/>
            <person name="Gruber M.A.M."/>
            <person name="Quinn O."/>
            <person name="Lovegrove M."/>
            <person name="Duncan E.J."/>
            <person name="Remnant E.J."/>
            <person name="Van Eeckhoven J."/>
            <person name="Graham B."/>
            <person name="Knapp R.A."/>
            <person name="Langford K.W."/>
            <person name="Kronenberg Z."/>
            <person name="Press M.O."/>
            <person name="Eacker S.M."/>
            <person name="Wilson-Rankin E.E."/>
            <person name="Purcell J."/>
            <person name="Lester P.J."/>
            <person name="Dearden P.K."/>
        </authorList>
    </citation>
    <scope>NUCLEOTIDE SEQUENCE</scope>
    <source>
        <strain evidence="1">Linc-1</strain>
    </source>
</reference>
<sequence length="95" mass="10905">MCGLINQIETDDTSENYSNLNAYMISEIISIRFLRYGVQTEMSKTAEEETRIACLKGEVDHDNITSPLLQINHGPKDRIEISIIRYWTQPQSSIL</sequence>
<accession>A0A834JW78</accession>
<keyword evidence="2" id="KW-1185">Reference proteome</keyword>
<gene>
    <name evidence="1" type="ORF">HZH68_009793</name>
</gene>
<evidence type="ECO:0000313" key="2">
    <source>
        <dbReference type="Proteomes" id="UP000617340"/>
    </source>
</evidence>
<protein>
    <submittedName>
        <fullName evidence="1">Uncharacterized protein</fullName>
    </submittedName>
</protein>
<comment type="caution">
    <text evidence="1">The sequence shown here is derived from an EMBL/GenBank/DDBJ whole genome shotgun (WGS) entry which is preliminary data.</text>
</comment>
<dbReference type="EMBL" id="JACSDZ010000009">
    <property type="protein sequence ID" value="KAF7395743.1"/>
    <property type="molecule type" value="Genomic_DNA"/>
</dbReference>
<dbReference type="AlphaFoldDB" id="A0A834JW78"/>
<proteinExistence type="predicted"/>
<evidence type="ECO:0000313" key="1">
    <source>
        <dbReference type="EMBL" id="KAF7395743.1"/>
    </source>
</evidence>